<dbReference type="PANTHER" id="PTHR33495:SF2">
    <property type="entry name" value="ANTI-SIGMA FACTOR ANTAGONIST TM_1081-RELATED"/>
    <property type="match status" value="1"/>
</dbReference>
<evidence type="ECO:0000259" key="1">
    <source>
        <dbReference type="PROSITE" id="PS50801"/>
    </source>
</evidence>
<dbReference type="GO" id="GO:0043856">
    <property type="term" value="F:anti-sigma factor antagonist activity"/>
    <property type="evidence" value="ECO:0007669"/>
    <property type="project" value="TreeGrafter"/>
</dbReference>
<dbReference type="PANTHER" id="PTHR33495">
    <property type="entry name" value="ANTI-SIGMA FACTOR ANTAGONIST TM_1081-RELATED-RELATED"/>
    <property type="match status" value="1"/>
</dbReference>
<dbReference type="Gene3D" id="3.30.750.24">
    <property type="entry name" value="STAS domain"/>
    <property type="match status" value="1"/>
</dbReference>
<reference evidence="2 3" key="1">
    <citation type="submission" date="2020-07" db="EMBL/GenBank/DDBJ databases">
        <title>Sequencing the genomes of 1000 actinobacteria strains.</title>
        <authorList>
            <person name="Klenk H.-P."/>
        </authorList>
    </citation>
    <scope>NUCLEOTIDE SEQUENCE [LARGE SCALE GENOMIC DNA]</scope>
    <source>
        <strain evidence="2 3">DSM 45975</strain>
    </source>
</reference>
<comment type="caution">
    <text evidence="2">The sequence shown here is derived from an EMBL/GenBank/DDBJ whole genome shotgun (WGS) entry which is preliminary data.</text>
</comment>
<dbReference type="Proteomes" id="UP000569329">
    <property type="component" value="Unassembled WGS sequence"/>
</dbReference>
<feature type="domain" description="STAS" evidence="1">
    <location>
        <begin position="54"/>
        <end position="152"/>
    </location>
</feature>
<proteinExistence type="predicted"/>
<name>A0A839DWE2_9PSEU</name>
<dbReference type="InterPro" id="IPR002645">
    <property type="entry name" value="STAS_dom"/>
</dbReference>
<dbReference type="Pfam" id="PF01740">
    <property type="entry name" value="STAS"/>
    <property type="match status" value="1"/>
</dbReference>
<gene>
    <name evidence="2" type="ORF">FHX42_003648</name>
</gene>
<evidence type="ECO:0000313" key="3">
    <source>
        <dbReference type="Proteomes" id="UP000569329"/>
    </source>
</evidence>
<sequence length="161" mass="17408">MVAYFVPMASSPVGAATRLESGDEESGARVVAARSVSEPDGPLWMQVHRPGHRVLVLEVRGAVDIAGEPRFAEVLRQRLDSFAAHLVLDMSGVTLLDAEGVMTLLDAVHYARIRAKRLVLVPSPAVNRVLEILGLTERFGYAVSVPTALTADEIPRQAQSR</sequence>
<accession>A0A839DWE2</accession>
<dbReference type="CDD" id="cd07043">
    <property type="entry name" value="STAS_anti-anti-sigma_factors"/>
    <property type="match status" value="1"/>
</dbReference>
<protein>
    <submittedName>
        <fullName evidence="2">Anti-sigma B factor antagonist</fullName>
    </submittedName>
</protein>
<dbReference type="EMBL" id="JACGWZ010000005">
    <property type="protein sequence ID" value="MBA8826272.1"/>
    <property type="molecule type" value="Genomic_DNA"/>
</dbReference>
<dbReference type="PROSITE" id="PS50801">
    <property type="entry name" value="STAS"/>
    <property type="match status" value="1"/>
</dbReference>
<dbReference type="SUPFAM" id="SSF52091">
    <property type="entry name" value="SpoIIaa-like"/>
    <property type="match status" value="1"/>
</dbReference>
<dbReference type="InterPro" id="IPR036513">
    <property type="entry name" value="STAS_dom_sf"/>
</dbReference>
<keyword evidence="3" id="KW-1185">Reference proteome</keyword>
<evidence type="ECO:0000313" key="2">
    <source>
        <dbReference type="EMBL" id="MBA8826272.1"/>
    </source>
</evidence>
<dbReference type="AlphaFoldDB" id="A0A839DWE2"/>
<organism evidence="2 3">
    <name type="scientific">Halosaccharopolyspora lacisalsi</name>
    <dbReference type="NCBI Taxonomy" id="1000566"/>
    <lineage>
        <taxon>Bacteria</taxon>
        <taxon>Bacillati</taxon>
        <taxon>Actinomycetota</taxon>
        <taxon>Actinomycetes</taxon>
        <taxon>Pseudonocardiales</taxon>
        <taxon>Pseudonocardiaceae</taxon>
        <taxon>Halosaccharopolyspora</taxon>
    </lineage>
</organism>